<dbReference type="Proteomes" id="UP000252008">
    <property type="component" value="Unassembled WGS sequence"/>
</dbReference>
<organism evidence="2 3">
    <name type="scientific">Mycolicibacterium parafortuitum</name>
    <name type="common">Mycobacterium parafortuitum</name>
    <dbReference type="NCBI Taxonomy" id="39692"/>
    <lineage>
        <taxon>Bacteria</taxon>
        <taxon>Bacillati</taxon>
        <taxon>Actinomycetota</taxon>
        <taxon>Actinomycetes</taxon>
        <taxon>Mycobacteriales</taxon>
        <taxon>Mycobacteriaceae</taxon>
        <taxon>Mycolicibacterium</taxon>
    </lineage>
</organism>
<gene>
    <name evidence="2" type="ORF">MPP7335_01240</name>
</gene>
<keyword evidence="1" id="KW-0472">Membrane</keyword>
<feature type="transmembrane region" description="Helical" evidence="1">
    <location>
        <begin position="12"/>
        <end position="35"/>
    </location>
</feature>
<proteinExistence type="predicted"/>
<name>A0A375YEH3_MYCPF</name>
<protein>
    <submittedName>
        <fullName evidence="2">Uncharacterized protein</fullName>
    </submittedName>
</protein>
<evidence type="ECO:0000256" key="1">
    <source>
        <dbReference type="SAM" id="Phobius"/>
    </source>
</evidence>
<evidence type="ECO:0000313" key="2">
    <source>
        <dbReference type="EMBL" id="SRX79503.1"/>
    </source>
</evidence>
<keyword evidence="1" id="KW-1133">Transmembrane helix</keyword>
<dbReference type="AlphaFoldDB" id="A0A375YEH3"/>
<dbReference type="RefSeq" id="WP_083143485.1">
    <property type="nucleotide sequence ID" value="NZ_MVID01000008.1"/>
</dbReference>
<keyword evidence="1" id="KW-0812">Transmembrane</keyword>
<feature type="transmembrane region" description="Helical" evidence="1">
    <location>
        <begin position="41"/>
        <end position="61"/>
    </location>
</feature>
<reference evidence="2 3" key="1">
    <citation type="submission" date="2018-05" db="EMBL/GenBank/DDBJ databases">
        <authorList>
            <consortium name="IHU Genomes"/>
        </authorList>
    </citation>
    <scope>NUCLEOTIDE SEQUENCE [LARGE SCALE GENOMIC DNA]</scope>
    <source>
        <strain evidence="2 3">P7335</strain>
    </source>
</reference>
<evidence type="ECO:0000313" key="3">
    <source>
        <dbReference type="Proteomes" id="UP000252008"/>
    </source>
</evidence>
<keyword evidence="3" id="KW-1185">Reference proteome</keyword>
<dbReference type="EMBL" id="UEGS01000001">
    <property type="protein sequence ID" value="SRX79503.1"/>
    <property type="molecule type" value="Genomic_DNA"/>
</dbReference>
<accession>A0A375YEH3</accession>
<sequence>MRRTSLSTAPLPAIGYVLTLFGFVFLGTFTASLALGSSTLAIVFGVAMVASYGLGLTCFMLRKRYIATADPDADIALGFDPIRGNTDRRAAERYLARYRGREAEVATLPTGVSEPAVRRAA</sequence>